<accession>A0A3N6N0Z2</accession>
<dbReference type="OrthoDB" id="204979at2157"/>
<dbReference type="Proteomes" id="UP000273828">
    <property type="component" value="Unassembled WGS sequence"/>
</dbReference>
<organism evidence="1 2">
    <name type="scientific">Natrarchaeobius halalkaliphilus</name>
    <dbReference type="NCBI Taxonomy" id="1679091"/>
    <lineage>
        <taxon>Archaea</taxon>
        <taxon>Methanobacteriati</taxon>
        <taxon>Methanobacteriota</taxon>
        <taxon>Stenosarchaea group</taxon>
        <taxon>Halobacteria</taxon>
        <taxon>Halobacteriales</taxon>
        <taxon>Natrialbaceae</taxon>
        <taxon>Natrarchaeobius</taxon>
    </lineage>
</organism>
<name>A0A3N6N0Z2_9EURY</name>
<gene>
    <name evidence="1" type="ORF">EA462_06525</name>
</gene>
<dbReference type="SUPFAM" id="SSF144206">
    <property type="entry name" value="NOB1 zinc finger-like"/>
    <property type="match status" value="1"/>
</dbReference>
<comment type="caution">
    <text evidence="1">The sequence shown here is derived from an EMBL/GenBank/DDBJ whole genome shotgun (WGS) entry which is preliminary data.</text>
</comment>
<dbReference type="AlphaFoldDB" id="A0A3N6N0Z2"/>
<dbReference type="InterPro" id="IPR036283">
    <property type="entry name" value="NOB1_Zf-like_sf"/>
</dbReference>
<evidence type="ECO:0000313" key="1">
    <source>
        <dbReference type="EMBL" id="RQG91602.1"/>
    </source>
</evidence>
<evidence type="ECO:0000313" key="2">
    <source>
        <dbReference type="Proteomes" id="UP000273828"/>
    </source>
</evidence>
<reference evidence="1 2" key="1">
    <citation type="submission" date="2018-10" db="EMBL/GenBank/DDBJ databases">
        <title>Natrarchaeobius chitinivorans gen. nov., sp. nov., and Natrarchaeobius haloalkaliphilus sp. nov., alkaliphilic, chitin-utilizing haloarchaea from hypersaline alkaline lakes.</title>
        <authorList>
            <person name="Sorokin D.Y."/>
            <person name="Elcheninov A.G."/>
            <person name="Kostrikina N.A."/>
            <person name="Bale N.J."/>
            <person name="Sinninghe Damste J.S."/>
            <person name="Khijniak T.V."/>
            <person name="Kublanov I.V."/>
            <person name="Toshchakov S.V."/>
        </authorList>
    </citation>
    <scope>NUCLEOTIDE SEQUENCE [LARGE SCALE GENOMIC DNA]</scope>
    <source>
        <strain evidence="1 2">AArcht-Sl</strain>
    </source>
</reference>
<proteinExistence type="predicted"/>
<dbReference type="RefSeq" id="WP_124177732.1">
    <property type="nucleotide sequence ID" value="NZ_REFY01000002.1"/>
</dbReference>
<sequence length="54" mass="6139">MGLFSKAGKTFEEAKQSYMSSKGATYVCRSCEERLTEEYDYCPHCGEDSVEKVE</sequence>
<protein>
    <submittedName>
        <fullName evidence="1">Zinc-ribbon domain-containing protein</fullName>
    </submittedName>
</protein>
<keyword evidence="2" id="KW-1185">Reference proteome</keyword>
<dbReference type="EMBL" id="REFY01000002">
    <property type="protein sequence ID" value="RQG91602.1"/>
    <property type="molecule type" value="Genomic_DNA"/>
</dbReference>